<dbReference type="PANTHER" id="PTHR42949:SF3">
    <property type="entry name" value="ANAEROBIC GLYCEROL-3-PHOSPHATE DEHYDROGENASE SUBUNIT B"/>
    <property type="match status" value="1"/>
</dbReference>
<dbReference type="InterPro" id="IPR036188">
    <property type="entry name" value="FAD/NAD-bd_sf"/>
</dbReference>
<feature type="domain" description="FAD/NAD(P)-binding" evidence="2">
    <location>
        <begin position="1"/>
        <end position="297"/>
    </location>
</feature>
<dbReference type="Gene3D" id="3.50.50.60">
    <property type="entry name" value="FAD/NAD(P)-binding domain"/>
    <property type="match status" value="2"/>
</dbReference>
<accession>A0A8J7W719</accession>
<evidence type="ECO:0000256" key="1">
    <source>
        <dbReference type="ARBA" id="ARBA00023002"/>
    </source>
</evidence>
<dbReference type="Pfam" id="PF07992">
    <property type="entry name" value="Pyr_redox_2"/>
    <property type="match status" value="1"/>
</dbReference>
<dbReference type="EMBL" id="JAGSND010000030">
    <property type="protein sequence ID" value="MBR0600493.1"/>
    <property type="molecule type" value="Genomic_DNA"/>
</dbReference>
<evidence type="ECO:0000313" key="3">
    <source>
        <dbReference type="EMBL" id="MBR0600493.1"/>
    </source>
</evidence>
<dbReference type="InterPro" id="IPR023753">
    <property type="entry name" value="FAD/NAD-binding_dom"/>
</dbReference>
<gene>
    <name evidence="3" type="ORF">KCX82_21725</name>
</gene>
<proteinExistence type="predicted"/>
<name>A0A8J7W719_9FIRM</name>
<dbReference type="PRINTS" id="PR00368">
    <property type="entry name" value="FADPNR"/>
</dbReference>
<dbReference type="PANTHER" id="PTHR42949">
    <property type="entry name" value="ANAEROBIC GLYCEROL-3-PHOSPHATE DEHYDROGENASE SUBUNIT B"/>
    <property type="match status" value="1"/>
</dbReference>
<dbReference type="SUPFAM" id="SSF51905">
    <property type="entry name" value="FAD/NAD(P)-binding domain"/>
    <property type="match status" value="1"/>
</dbReference>
<evidence type="ECO:0000259" key="2">
    <source>
        <dbReference type="Pfam" id="PF07992"/>
    </source>
</evidence>
<dbReference type="PRINTS" id="PR00411">
    <property type="entry name" value="PNDRDTASEI"/>
</dbReference>
<sequence length="356" mass="37735">MAAAIEAAKRGAEVLVIDANEKAGGQLFKQIHKFFGSSTHGAGIRGIDIGKDLLKEAEDLGVEVWLNSVAIGLFREMTVAVEIGTDDVEKKVEMIEAEKLVIACGASENVVRFKGWTLPGIMGAGAAQTMINANRVLPGKKVLMIGTGNVGLIVSYQLMQAGADVVALVEAAPKIGGYVVHASKITRAGVPIYTRHTILEARGEGRVKEAVICEVDEKWQPVPGTEKVLEVDTIAIAAGLKPLAELAIMHGCKSKFDPILGGWAPVHDENMESTCPGIYVVGDVTGVEEANTALEEGRLAGVAIAESLGKITPEDASVIKADIWQRLDGLRSGPHGEARMKAKARQLESFKEVTNA</sequence>
<reference evidence="3" key="2">
    <citation type="submission" date="2021-04" db="EMBL/GenBank/DDBJ databases">
        <authorList>
            <person name="Liu J."/>
        </authorList>
    </citation>
    <scope>NUCLEOTIDE SEQUENCE</scope>
    <source>
        <strain evidence="3">BAD-6</strain>
    </source>
</reference>
<dbReference type="GO" id="GO:0016491">
    <property type="term" value="F:oxidoreductase activity"/>
    <property type="evidence" value="ECO:0007669"/>
    <property type="project" value="UniProtKB-KW"/>
</dbReference>
<organism evidence="3 4">
    <name type="scientific">Sinanaerobacter chloroacetimidivorans</name>
    <dbReference type="NCBI Taxonomy" id="2818044"/>
    <lineage>
        <taxon>Bacteria</taxon>
        <taxon>Bacillati</taxon>
        <taxon>Bacillota</taxon>
        <taxon>Clostridia</taxon>
        <taxon>Peptostreptococcales</taxon>
        <taxon>Anaerovoracaceae</taxon>
        <taxon>Sinanaerobacter</taxon>
    </lineage>
</organism>
<reference evidence="3" key="1">
    <citation type="submission" date="2021-04" db="EMBL/GenBank/DDBJ databases">
        <title>Sinoanaerobacter chloroacetimidivorans sp. nov., an obligate anaerobic bacterium isolated from anaerobic sludge.</title>
        <authorList>
            <person name="Bao Y."/>
        </authorList>
    </citation>
    <scope>NUCLEOTIDE SEQUENCE</scope>
    <source>
        <strain evidence="3">BAD-6</strain>
    </source>
</reference>
<dbReference type="InterPro" id="IPR051691">
    <property type="entry name" value="Metab_Enz_Cyan_OpOx_G3PDH"/>
</dbReference>
<dbReference type="Proteomes" id="UP000675664">
    <property type="component" value="Unassembled WGS sequence"/>
</dbReference>
<comment type="caution">
    <text evidence="3">The sequence shown here is derived from an EMBL/GenBank/DDBJ whole genome shotgun (WGS) entry which is preliminary data.</text>
</comment>
<evidence type="ECO:0000313" key="4">
    <source>
        <dbReference type="Proteomes" id="UP000675664"/>
    </source>
</evidence>
<protein>
    <submittedName>
        <fullName evidence="3">FAD-dependent oxidoreductase</fullName>
    </submittedName>
</protein>
<keyword evidence="1" id="KW-0560">Oxidoreductase</keyword>
<keyword evidence="4" id="KW-1185">Reference proteome</keyword>
<dbReference type="AlphaFoldDB" id="A0A8J7W719"/>